<dbReference type="CDD" id="cd01949">
    <property type="entry name" value="GGDEF"/>
    <property type="match status" value="1"/>
</dbReference>
<organism evidence="3 4">
    <name type="scientific">Paractinoplanes bogorensis</name>
    <dbReference type="NCBI Taxonomy" id="1610840"/>
    <lineage>
        <taxon>Bacteria</taxon>
        <taxon>Bacillati</taxon>
        <taxon>Actinomycetota</taxon>
        <taxon>Actinomycetes</taxon>
        <taxon>Micromonosporales</taxon>
        <taxon>Micromonosporaceae</taxon>
        <taxon>Paractinoplanes</taxon>
    </lineage>
</organism>
<dbReference type="NCBIfam" id="TIGR00254">
    <property type="entry name" value="GGDEF"/>
    <property type="match status" value="1"/>
</dbReference>
<dbReference type="InterPro" id="IPR043128">
    <property type="entry name" value="Rev_trsase/Diguanyl_cyclase"/>
</dbReference>
<name>A0ABS5YIS0_9ACTN</name>
<dbReference type="SMART" id="SM00267">
    <property type="entry name" value="GGDEF"/>
    <property type="match status" value="1"/>
</dbReference>
<dbReference type="InterPro" id="IPR000160">
    <property type="entry name" value="GGDEF_dom"/>
</dbReference>
<dbReference type="Proteomes" id="UP001519654">
    <property type="component" value="Unassembled WGS sequence"/>
</dbReference>
<dbReference type="InterPro" id="IPR050469">
    <property type="entry name" value="Diguanylate_Cyclase"/>
</dbReference>
<dbReference type="Gene3D" id="1.25.40.10">
    <property type="entry name" value="Tetratricopeptide repeat domain"/>
    <property type="match status" value="1"/>
</dbReference>
<evidence type="ECO:0000313" key="3">
    <source>
        <dbReference type="EMBL" id="MBU2663372.1"/>
    </source>
</evidence>
<feature type="compositionally biased region" description="Basic and acidic residues" evidence="1">
    <location>
        <begin position="565"/>
        <end position="577"/>
    </location>
</feature>
<dbReference type="InterPro" id="IPR011990">
    <property type="entry name" value="TPR-like_helical_dom_sf"/>
</dbReference>
<feature type="region of interest" description="Disordered" evidence="1">
    <location>
        <begin position="551"/>
        <end position="577"/>
    </location>
</feature>
<accession>A0ABS5YIS0</accession>
<reference evidence="3 4" key="1">
    <citation type="submission" date="2021-06" db="EMBL/GenBank/DDBJ databases">
        <title>Actinoplanes lichenicola sp. nov., and Actinoplanes ovalisporus sp. nov., isolated from lichen in Thailand.</title>
        <authorList>
            <person name="Saeng-In P."/>
            <person name="Kanchanasin P."/>
            <person name="Yuki M."/>
            <person name="Kudo T."/>
            <person name="Ohkuma M."/>
            <person name="Phongsopitanun W."/>
            <person name="Tanasupawat S."/>
        </authorList>
    </citation>
    <scope>NUCLEOTIDE SEQUENCE [LARGE SCALE GENOMIC DNA]</scope>
    <source>
        <strain evidence="3 4">NBRC 110975</strain>
    </source>
</reference>
<dbReference type="SUPFAM" id="SSF55073">
    <property type="entry name" value="Nucleotide cyclase"/>
    <property type="match status" value="1"/>
</dbReference>
<dbReference type="PANTHER" id="PTHR45138:SF24">
    <property type="entry name" value="DIGUANYLATE CYCLASE DGCC-RELATED"/>
    <property type="match status" value="1"/>
</dbReference>
<dbReference type="PANTHER" id="PTHR45138">
    <property type="entry name" value="REGULATORY COMPONENTS OF SENSORY TRANSDUCTION SYSTEM"/>
    <property type="match status" value="1"/>
</dbReference>
<feature type="domain" description="GGDEF" evidence="2">
    <location>
        <begin position="425"/>
        <end position="562"/>
    </location>
</feature>
<sequence>MGSQSHGELTFESGERRSWRFPQPSGGTADQGGQKRKGVGHVFADREVLDAEQLHIALLEIEDEIHWDAATTLESAQRYERQARLLGDELLVTRARLCQVNMRMRAGDVAEAAQRMWQIHRWAVDNNARQLTARTHLVWAAIHRHLGDAAKSLDNAVRSVELLDETATGFMHIWHRAKLADSLAFAGSMEPARERFAQAERLTIELDRPFLRLYVLNNYAYSEHAAGNHELAAQVAVRLRALSAEHKFELDATVLDTIGAIEMSNGHYAEAEQTMQACIEKYSSFRRHDADAMPEYLLNLARAQRGLGAYERAQASLDESRRLCADRELGHFLVQTHQEQAELHAARGEFAEAYAAHKVFFAAYNRLQSRQREAQARTRQAMFETTEARKEAERFREQARRDPLTGLRNRRYLDEQLPRLIDTDPDVTVAIVDLDHFKRINDQLSHDVGDQVLVQVAKLLETELAAVSPDGFIARMGGEEFLMVLPGCPSSRAARELDEIRRTVGAYDWGDLTRGLPVTVSIGVAGLGEAESPTQPGLLSTADRNLYAAKHGGRDQVVSGVPGPDRTRSYRDRASAA</sequence>
<evidence type="ECO:0000256" key="1">
    <source>
        <dbReference type="SAM" id="MobiDB-lite"/>
    </source>
</evidence>
<comment type="caution">
    <text evidence="3">The sequence shown here is derived from an EMBL/GenBank/DDBJ whole genome shotgun (WGS) entry which is preliminary data.</text>
</comment>
<dbReference type="Pfam" id="PF00990">
    <property type="entry name" value="GGDEF"/>
    <property type="match status" value="1"/>
</dbReference>
<proteinExistence type="predicted"/>
<protein>
    <submittedName>
        <fullName evidence="3">GGDEF domain-containing protein</fullName>
    </submittedName>
</protein>
<keyword evidence="4" id="KW-1185">Reference proteome</keyword>
<evidence type="ECO:0000259" key="2">
    <source>
        <dbReference type="PROSITE" id="PS50887"/>
    </source>
</evidence>
<feature type="region of interest" description="Disordered" evidence="1">
    <location>
        <begin position="1"/>
        <end position="37"/>
    </location>
</feature>
<evidence type="ECO:0000313" key="4">
    <source>
        <dbReference type="Proteomes" id="UP001519654"/>
    </source>
</evidence>
<dbReference type="SUPFAM" id="SSF48452">
    <property type="entry name" value="TPR-like"/>
    <property type="match status" value="1"/>
</dbReference>
<dbReference type="Gene3D" id="3.30.70.270">
    <property type="match status" value="1"/>
</dbReference>
<dbReference type="EMBL" id="JAHKKG010000002">
    <property type="protein sequence ID" value="MBU2663372.1"/>
    <property type="molecule type" value="Genomic_DNA"/>
</dbReference>
<dbReference type="InterPro" id="IPR029787">
    <property type="entry name" value="Nucleotide_cyclase"/>
</dbReference>
<gene>
    <name evidence="3" type="ORF">KOI35_07615</name>
</gene>
<dbReference type="PROSITE" id="PS50887">
    <property type="entry name" value="GGDEF"/>
    <property type="match status" value="1"/>
</dbReference>